<comment type="caution">
    <text evidence="1">The sequence shown here is derived from an EMBL/GenBank/DDBJ whole genome shotgun (WGS) entry which is preliminary data.</text>
</comment>
<gene>
    <name evidence="1" type="ORF">PPENT_87.1.T1410138</name>
</gene>
<protein>
    <submittedName>
        <fullName evidence="1">Uncharacterized protein</fullName>
    </submittedName>
</protein>
<dbReference type="EMBL" id="CAJJDO010000141">
    <property type="protein sequence ID" value="CAD8205755.1"/>
    <property type="molecule type" value="Genomic_DNA"/>
</dbReference>
<dbReference type="Proteomes" id="UP000689195">
    <property type="component" value="Unassembled WGS sequence"/>
</dbReference>
<reference evidence="1" key="1">
    <citation type="submission" date="2021-01" db="EMBL/GenBank/DDBJ databases">
        <authorList>
            <consortium name="Genoscope - CEA"/>
            <person name="William W."/>
        </authorList>
    </citation>
    <scope>NUCLEOTIDE SEQUENCE</scope>
</reference>
<proteinExistence type="predicted"/>
<evidence type="ECO:0000313" key="1">
    <source>
        <dbReference type="EMBL" id="CAD8205755.1"/>
    </source>
</evidence>
<dbReference type="AlphaFoldDB" id="A0A8S1XXQ5"/>
<organism evidence="1 2">
    <name type="scientific">Paramecium pentaurelia</name>
    <dbReference type="NCBI Taxonomy" id="43138"/>
    <lineage>
        <taxon>Eukaryota</taxon>
        <taxon>Sar</taxon>
        <taxon>Alveolata</taxon>
        <taxon>Ciliophora</taxon>
        <taxon>Intramacronucleata</taxon>
        <taxon>Oligohymenophorea</taxon>
        <taxon>Peniculida</taxon>
        <taxon>Parameciidae</taxon>
        <taxon>Paramecium</taxon>
    </lineage>
</organism>
<accession>A0A8S1XXQ5</accession>
<evidence type="ECO:0000313" key="2">
    <source>
        <dbReference type="Proteomes" id="UP000689195"/>
    </source>
</evidence>
<sequence>MLLSLTSKLKQDLFGYINYLVQFKPGDKSVSVQFERRATLQSLYISQIGIFGDTLKNEFIQNFQTTKQPINKIQKMLLKPHTFFSSQPNPKEFQNLITRNLKSYKKEVQLQILLSYMIKYHIMQKNYFHILYIGPCQNKRNIEDFKCLDLLKKVVLKRDKQTFLKAQTKQTGNIFQSSRIEICELRY</sequence>
<keyword evidence="2" id="KW-1185">Reference proteome</keyword>
<name>A0A8S1XXQ5_9CILI</name>